<dbReference type="EMBL" id="JBHSHC010000067">
    <property type="protein sequence ID" value="MFC4767539.1"/>
    <property type="molecule type" value="Genomic_DNA"/>
</dbReference>
<reference evidence="2" key="1">
    <citation type="journal article" date="2019" name="Int. J. Syst. Evol. Microbiol.">
        <title>The Global Catalogue of Microorganisms (GCM) 10K type strain sequencing project: providing services to taxonomists for standard genome sequencing and annotation.</title>
        <authorList>
            <consortium name="The Broad Institute Genomics Platform"/>
            <consortium name="The Broad Institute Genome Sequencing Center for Infectious Disease"/>
            <person name="Wu L."/>
            <person name="Ma J."/>
        </authorList>
    </citation>
    <scope>NUCLEOTIDE SEQUENCE [LARGE SCALE GENOMIC DNA]</scope>
    <source>
        <strain evidence="2">WYCCWR 12678</strain>
    </source>
</reference>
<proteinExistence type="predicted"/>
<organism evidence="1 2">
    <name type="scientific">Effusibacillus consociatus</name>
    <dbReference type="NCBI Taxonomy" id="1117041"/>
    <lineage>
        <taxon>Bacteria</taxon>
        <taxon>Bacillati</taxon>
        <taxon>Bacillota</taxon>
        <taxon>Bacilli</taxon>
        <taxon>Bacillales</taxon>
        <taxon>Alicyclobacillaceae</taxon>
        <taxon>Effusibacillus</taxon>
    </lineage>
</organism>
<dbReference type="Pfam" id="PF09551">
    <property type="entry name" value="Spore_II_R"/>
    <property type="match status" value="1"/>
</dbReference>
<gene>
    <name evidence="1" type="primary">spoIIR</name>
    <name evidence="1" type="ORF">ACFO8Q_09215</name>
</gene>
<dbReference type="InterPro" id="IPR014202">
    <property type="entry name" value="Spore_II_R"/>
</dbReference>
<protein>
    <submittedName>
        <fullName evidence="1">Stage II sporulation protein R</fullName>
    </submittedName>
</protein>
<comment type="caution">
    <text evidence="1">The sequence shown here is derived from an EMBL/GenBank/DDBJ whole genome shotgun (WGS) entry which is preliminary data.</text>
</comment>
<dbReference type="Proteomes" id="UP001596002">
    <property type="component" value="Unassembled WGS sequence"/>
</dbReference>
<dbReference type="RefSeq" id="WP_380025462.1">
    <property type="nucleotide sequence ID" value="NZ_JBHSHC010000067.1"/>
</dbReference>
<evidence type="ECO:0000313" key="1">
    <source>
        <dbReference type="EMBL" id="MFC4767539.1"/>
    </source>
</evidence>
<accession>A0ABV9PZT5</accession>
<name>A0ABV9PZT5_9BACL</name>
<evidence type="ECO:0000313" key="2">
    <source>
        <dbReference type="Proteomes" id="UP001596002"/>
    </source>
</evidence>
<sequence>MRVRMMAGAAGLIVAGGLWTGWQGAPTEVSAQSLPAIAETSSAQVNTLIPAVDDEEAGIIPNEAVRLRIIANSDSPQDQALKRQVRDRIIDDVGKRLRNVESREQARTVIQAAVPELNEAAAGVVKKAGSTYSVQTEYGMVPFPTKIYGNKVYPAGEYEALRIVIGEGQGQNWWCVLFPPLCFVDVANGDAVQAKDMDSKPLTTVQVPTGDGNTAQTVQVRLGILDAVSSFLTKLVEFVKSLFS</sequence>
<dbReference type="NCBIfam" id="TIGR02837">
    <property type="entry name" value="spore_II_R"/>
    <property type="match status" value="1"/>
</dbReference>
<keyword evidence="2" id="KW-1185">Reference proteome</keyword>